<organism evidence="2 3">
    <name type="scientific">Corallincola spongiicola</name>
    <dbReference type="NCBI Taxonomy" id="2520508"/>
    <lineage>
        <taxon>Bacteria</taxon>
        <taxon>Pseudomonadati</taxon>
        <taxon>Pseudomonadota</taxon>
        <taxon>Gammaproteobacteria</taxon>
        <taxon>Alteromonadales</taxon>
        <taxon>Psychromonadaceae</taxon>
        <taxon>Corallincola</taxon>
    </lineage>
</organism>
<keyword evidence="1" id="KW-0732">Signal</keyword>
<evidence type="ECO:0000313" key="3">
    <source>
        <dbReference type="Proteomes" id="UP000292544"/>
    </source>
</evidence>
<evidence type="ECO:0000256" key="1">
    <source>
        <dbReference type="SAM" id="SignalP"/>
    </source>
</evidence>
<evidence type="ECO:0000313" key="2">
    <source>
        <dbReference type="EMBL" id="TAA43605.1"/>
    </source>
</evidence>
<dbReference type="Proteomes" id="UP000292544">
    <property type="component" value="Unassembled WGS sequence"/>
</dbReference>
<dbReference type="RefSeq" id="WP_130567200.1">
    <property type="nucleotide sequence ID" value="NZ_SHLY01000005.1"/>
</dbReference>
<proteinExistence type="predicted"/>
<dbReference type="SUPFAM" id="SSF53850">
    <property type="entry name" value="Periplasmic binding protein-like II"/>
    <property type="match status" value="1"/>
</dbReference>
<dbReference type="EMBL" id="SHLY01000005">
    <property type="protein sequence ID" value="TAA43605.1"/>
    <property type="molecule type" value="Genomic_DNA"/>
</dbReference>
<accession>A0ABY1WMF9</accession>
<protein>
    <recommendedName>
        <fullName evidence="4">Transporter substrate-binding domain-containing protein</fullName>
    </recommendedName>
</protein>
<reference evidence="3" key="1">
    <citation type="submission" date="2019-02" db="EMBL/GenBank/DDBJ databases">
        <title>Draft genome sequence of Muricauda sp. 176CP4-71.</title>
        <authorList>
            <person name="Park J.-S."/>
        </authorList>
    </citation>
    <scope>NUCLEOTIDE SEQUENCE [LARGE SCALE GENOMIC DNA]</scope>
    <source>
        <strain evidence="3">176GS2-150</strain>
    </source>
</reference>
<gene>
    <name evidence="2" type="ORF">EXY25_13700</name>
</gene>
<comment type="caution">
    <text evidence="2">The sequence shown here is derived from an EMBL/GenBank/DDBJ whole genome shotgun (WGS) entry which is preliminary data.</text>
</comment>
<feature type="signal peptide" evidence="1">
    <location>
        <begin position="1"/>
        <end position="24"/>
    </location>
</feature>
<keyword evidence="3" id="KW-1185">Reference proteome</keyword>
<sequence>MAVFKTLCLACSAISLSLSFAVLADNLAADGTQAAPRASGVAGYPAVVLINRGHSKLDPRYDYPRELLAEVLLRTEDEHDGVTVRPTDKVMPRDRALLELERGEVLHVMAEAPKPGWEERLIPVRIPIRKGIQGYRLFLIKQQNQPMFANVNSWQQLADIATGSGEQWSTRWAMEKAGMEVVTGLDYESLFRMLMHDRFYSFGRGVNEVFTEFDDRQRFYPDLAVESTLVVYIPLPTYFFVSPKYPALAARIERGLRGMIDDGSFDRLFIEHFGAAIKRADLANRKLFAIDNPNLSEQTPLQDAALWYRR</sequence>
<evidence type="ECO:0008006" key="4">
    <source>
        <dbReference type="Google" id="ProtNLM"/>
    </source>
</evidence>
<name>A0ABY1WMF9_9GAMM</name>
<feature type="chain" id="PRO_5045503109" description="Transporter substrate-binding domain-containing protein" evidence="1">
    <location>
        <begin position="25"/>
        <end position="310"/>
    </location>
</feature>